<organism evidence="6">
    <name type="scientific">Bionectria ochroleuca</name>
    <name type="common">Gliocladium roseum</name>
    <dbReference type="NCBI Taxonomy" id="29856"/>
    <lineage>
        <taxon>Eukaryota</taxon>
        <taxon>Fungi</taxon>
        <taxon>Dikarya</taxon>
        <taxon>Ascomycota</taxon>
        <taxon>Pezizomycotina</taxon>
        <taxon>Sordariomycetes</taxon>
        <taxon>Hypocreomycetidae</taxon>
        <taxon>Hypocreales</taxon>
        <taxon>Bionectriaceae</taxon>
        <taxon>Clonostachys</taxon>
    </lineage>
</organism>
<dbReference type="EMBL" id="CDPU01000007">
    <property type="protein sequence ID" value="CEO47441.1"/>
    <property type="molecule type" value="Genomic_DNA"/>
</dbReference>
<reference evidence="6" key="1">
    <citation type="submission" date="2015-01" db="EMBL/GenBank/DDBJ databases">
        <authorList>
            <person name="Durling Mikael"/>
        </authorList>
    </citation>
    <scope>NUCLEOTIDE SEQUENCE</scope>
</reference>
<proteinExistence type="predicted"/>
<accession>A0A0B7JY91</accession>
<evidence type="ECO:0000313" key="7">
    <source>
        <dbReference type="EMBL" id="KAF9749169.1"/>
    </source>
</evidence>
<evidence type="ECO:0000256" key="3">
    <source>
        <dbReference type="ARBA" id="ARBA00023128"/>
    </source>
</evidence>
<evidence type="ECO:0000256" key="1">
    <source>
        <dbReference type="ARBA" id="ARBA00004273"/>
    </source>
</evidence>
<keyword evidence="5" id="KW-0812">Transmembrane</keyword>
<sequence length="70" mass="7977">MALVNAKNSVPQNQRLYQNAYRAHTRLWQIGHRSRWMIAPYVVLLWGSLGASLYAGGRKVAGYNTWFGPN</sequence>
<gene>
    <name evidence="6" type="ORF">BN869_000003496_1</name>
    <name evidence="7" type="ORF">IM811_016964</name>
</gene>
<comment type="subcellular location">
    <subcellularLocation>
        <location evidence="1">Mitochondrion inner membrane</location>
    </subcellularLocation>
</comment>
<dbReference type="AlphaFoldDB" id="A0A0B7JY91"/>
<keyword evidence="4 5" id="KW-0472">Membrane</keyword>
<protein>
    <submittedName>
        <fullName evidence="6">Uncharacterized protein</fullName>
    </submittedName>
</protein>
<dbReference type="GO" id="GO:0005743">
    <property type="term" value="C:mitochondrial inner membrane"/>
    <property type="evidence" value="ECO:0007669"/>
    <property type="project" value="UniProtKB-SubCell"/>
</dbReference>
<feature type="transmembrane region" description="Helical" evidence="5">
    <location>
        <begin position="36"/>
        <end position="56"/>
    </location>
</feature>
<dbReference type="Proteomes" id="UP000616885">
    <property type="component" value="Unassembled WGS sequence"/>
</dbReference>
<dbReference type="InterPro" id="IPR039297">
    <property type="entry name" value="COX7a"/>
</dbReference>
<evidence type="ECO:0000313" key="6">
    <source>
        <dbReference type="EMBL" id="CEO47441.1"/>
    </source>
</evidence>
<name>A0A0B7JY91_BIOOC</name>
<keyword evidence="2" id="KW-0999">Mitochondrion inner membrane</keyword>
<reference evidence="7" key="2">
    <citation type="submission" date="2020-10" db="EMBL/GenBank/DDBJ databases">
        <title>High-Quality Genome Resource of Clonostachys rosea strain S41 by Oxford Nanopore Long-Read Sequencing.</title>
        <authorList>
            <person name="Wang H."/>
        </authorList>
    </citation>
    <scope>NUCLEOTIDE SEQUENCE</scope>
    <source>
        <strain evidence="7">S41</strain>
    </source>
</reference>
<evidence type="ECO:0000256" key="2">
    <source>
        <dbReference type="ARBA" id="ARBA00022792"/>
    </source>
</evidence>
<evidence type="ECO:0000256" key="5">
    <source>
        <dbReference type="SAM" id="Phobius"/>
    </source>
</evidence>
<dbReference type="EMBL" id="JADCTT010000008">
    <property type="protein sequence ID" value="KAF9749169.1"/>
    <property type="molecule type" value="Genomic_DNA"/>
</dbReference>
<dbReference type="Pfam" id="PF02238">
    <property type="entry name" value="COX7a"/>
    <property type="match status" value="1"/>
</dbReference>
<keyword evidence="5" id="KW-1133">Transmembrane helix</keyword>
<evidence type="ECO:0000256" key="4">
    <source>
        <dbReference type="ARBA" id="ARBA00023136"/>
    </source>
</evidence>
<keyword evidence="3" id="KW-0496">Mitochondrion</keyword>